<dbReference type="WBParaSite" id="L893_g18506.t1">
    <property type="protein sequence ID" value="L893_g18506.t1"/>
    <property type="gene ID" value="L893_g18506"/>
</dbReference>
<keyword evidence="1" id="KW-1185">Reference proteome</keyword>
<evidence type="ECO:0000313" key="1">
    <source>
        <dbReference type="Proteomes" id="UP000095287"/>
    </source>
</evidence>
<dbReference type="AlphaFoldDB" id="A0A1I7YQN9"/>
<proteinExistence type="predicted"/>
<accession>A0A1I7YQN9</accession>
<organism evidence="1 2">
    <name type="scientific">Steinernema glaseri</name>
    <dbReference type="NCBI Taxonomy" id="37863"/>
    <lineage>
        <taxon>Eukaryota</taxon>
        <taxon>Metazoa</taxon>
        <taxon>Ecdysozoa</taxon>
        <taxon>Nematoda</taxon>
        <taxon>Chromadorea</taxon>
        <taxon>Rhabditida</taxon>
        <taxon>Tylenchina</taxon>
        <taxon>Panagrolaimomorpha</taxon>
        <taxon>Strongyloidoidea</taxon>
        <taxon>Steinernematidae</taxon>
        <taxon>Steinernema</taxon>
    </lineage>
</organism>
<protein>
    <submittedName>
        <fullName evidence="2">DUF3563 domain-containing protein</fullName>
    </submittedName>
</protein>
<reference evidence="2" key="1">
    <citation type="submission" date="2016-11" db="UniProtKB">
        <authorList>
            <consortium name="WormBaseParasite"/>
        </authorList>
    </citation>
    <scope>IDENTIFICATION</scope>
</reference>
<dbReference type="Proteomes" id="UP000095287">
    <property type="component" value="Unplaced"/>
</dbReference>
<sequence>MTLAESSGHNHGPITATANFAALDPLDAREPVPHRQDLGEEYARRQKVSLYGDDGRSSREDALIDRFELFVGR</sequence>
<name>A0A1I7YQN9_9BILA</name>
<evidence type="ECO:0000313" key="2">
    <source>
        <dbReference type="WBParaSite" id="L893_g18506.t1"/>
    </source>
</evidence>